<protein>
    <submittedName>
        <fullName evidence="1">CLUMA_CG017367, isoform A</fullName>
    </submittedName>
</protein>
<keyword evidence="2" id="KW-1185">Reference proteome</keyword>
<accession>A0A1J1IVN4</accession>
<sequence length="71" mass="8254">MMISKCSVCFNKWRFNSGCDVSCSNMKSVLKELLSCFSSYIIYEALKLTRIEKALCCVVQEKKVLQERNQF</sequence>
<gene>
    <name evidence="1" type="ORF">CLUMA_CG017367</name>
</gene>
<evidence type="ECO:0000313" key="2">
    <source>
        <dbReference type="Proteomes" id="UP000183832"/>
    </source>
</evidence>
<dbReference type="AlphaFoldDB" id="A0A1J1IVN4"/>
<dbReference type="Proteomes" id="UP000183832">
    <property type="component" value="Unassembled WGS sequence"/>
</dbReference>
<proteinExistence type="predicted"/>
<dbReference type="EMBL" id="CVRI01000063">
    <property type="protein sequence ID" value="CRL04269.1"/>
    <property type="molecule type" value="Genomic_DNA"/>
</dbReference>
<organism evidence="1 2">
    <name type="scientific">Clunio marinus</name>
    <dbReference type="NCBI Taxonomy" id="568069"/>
    <lineage>
        <taxon>Eukaryota</taxon>
        <taxon>Metazoa</taxon>
        <taxon>Ecdysozoa</taxon>
        <taxon>Arthropoda</taxon>
        <taxon>Hexapoda</taxon>
        <taxon>Insecta</taxon>
        <taxon>Pterygota</taxon>
        <taxon>Neoptera</taxon>
        <taxon>Endopterygota</taxon>
        <taxon>Diptera</taxon>
        <taxon>Nematocera</taxon>
        <taxon>Chironomoidea</taxon>
        <taxon>Chironomidae</taxon>
        <taxon>Clunio</taxon>
    </lineage>
</organism>
<name>A0A1J1IVN4_9DIPT</name>
<evidence type="ECO:0000313" key="1">
    <source>
        <dbReference type="EMBL" id="CRL04269.1"/>
    </source>
</evidence>
<reference evidence="1 2" key="1">
    <citation type="submission" date="2015-04" db="EMBL/GenBank/DDBJ databases">
        <authorList>
            <person name="Syromyatnikov M.Y."/>
            <person name="Popov V.N."/>
        </authorList>
    </citation>
    <scope>NUCLEOTIDE SEQUENCE [LARGE SCALE GENOMIC DNA]</scope>
</reference>